<dbReference type="AlphaFoldDB" id="A0A9X1NK85"/>
<protein>
    <submittedName>
        <fullName evidence="6">Trypsin-like serine protease</fullName>
        <ecNumber evidence="6">3.4.21.-</ecNumber>
    </submittedName>
</protein>
<accession>A0A9X1NK85</accession>
<comment type="similarity">
    <text evidence="1">Belongs to the peptidase S1 family.</text>
</comment>
<dbReference type="GO" id="GO:0006508">
    <property type="term" value="P:proteolysis"/>
    <property type="evidence" value="ECO:0007669"/>
    <property type="project" value="UniProtKB-KW"/>
</dbReference>
<dbReference type="PRINTS" id="PR00722">
    <property type="entry name" value="CHYMOTRYPSIN"/>
</dbReference>
<dbReference type="SMART" id="SM00020">
    <property type="entry name" value="Tryp_SPc"/>
    <property type="match status" value="1"/>
</dbReference>
<dbReference type="InterPro" id="IPR001254">
    <property type="entry name" value="Trypsin_dom"/>
</dbReference>
<evidence type="ECO:0000256" key="2">
    <source>
        <dbReference type="ARBA" id="ARBA00023157"/>
    </source>
</evidence>
<dbReference type="Pfam" id="PF00089">
    <property type="entry name" value="Trypsin"/>
    <property type="match status" value="1"/>
</dbReference>
<evidence type="ECO:0000256" key="3">
    <source>
        <dbReference type="SAM" id="MobiDB-lite"/>
    </source>
</evidence>
<keyword evidence="6" id="KW-0378">Hydrolase</keyword>
<keyword evidence="6" id="KW-0645">Protease</keyword>
<dbReference type="InterPro" id="IPR050430">
    <property type="entry name" value="Peptidase_S1"/>
</dbReference>
<dbReference type="InterPro" id="IPR009003">
    <property type="entry name" value="Peptidase_S1_PA"/>
</dbReference>
<feature type="region of interest" description="Disordered" evidence="3">
    <location>
        <begin position="1"/>
        <end position="41"/>
    </location>
</feature>
<comment type="caution">
    <text evidence="6">The sequence shown here is derived from an EMBL/GenBank/DDBJ whole genome shotgun (WGS) entry which is preliminary data.</text>
</comment>
<evidence type="ECO:0000256" key="4">
    <source>
        <dbReference type="SAM" id="Phobius"/>
    </source>
</evidence>
<keyword evidence="7" id="KW-1185">Reference proteome</keyword>
<dbReference type="GO" id="GO:0004252">
    <property type="term" value="F:serine-type endopeptidase activity"/>
    <property type="evidence" value="ECO:0007669"/>
    <property type="project" value="InterPro"/>
</dbReference>
<dbReference type="EC" id="3.4.21.-" evidence="6"/>
<name>A0A9X1NK85_9ACTN</name>
<dbReference type="PANTHER" id="PTHR24276:SF98">
    <property type="entry name" value="FI18310P1-RELATED"/>
    <property type="match status" value="1"/>
</dbReference>
<organism evidence="6 7">
    <name type="scientific">Kineosporia babensis</name>
    <dbReference type="NCBI Taxonomy" id="499548"/>
    <lineage>
        <taxon>Bacteria</taxon>
        <taxon>Bacillati</taxon>
        <taxon>Actinomycetota</taxon>
        <taxon>Actinomycetes</taxon>
        <taxon>Kineosporiales</taxon>
        <taxon>Kineosporiaceae</taxon>
        <taxon>Kineosporia</taxon>
    </lineage>
</organism>
<proteinExistence type="inferred from homology"/>
<sequence length="294" mass="31096">MQQDGSGQERAGLKQDRGSSRSGGGERCRQGSGAPKKLGGRVRGRGASVAVSLMAVGLMAGAGLLVAPPSAQASVGVIDGKKSVYGPWAVRMLVDGKPHCTGTALTDQWVISASHCFFDRPDKPVADRRITFRAGNLNQREGQKVRVIRGSRVASPNGADVMLIKVQKMKDVKPAKLSRAAVRPGQAVRVFGWGATCEDDEHKCQANQLRQADLKVLSAKKKGCEYYAAPGGKDFCAVKVRGVPAGGDSGAPVMTIAPKGKERMVGVFWGSDREKMVGAAAITKQLKWIRSVTG</sequence>
<evidence type="ECO:0000313" key="7">
    <source>
        <dbReference type="Proteomes" id="UP001138997"/>
    </source>
</evidence>
<evidence type="ECO:0000313" key="6">
    <source>
        <dbReference type="EMBL" id="MCD5315124.1"/>
    </source>
</evidence>
<evidence type="ECO:0000256" key="1">
    <source>
        <dbReference type="ARBA" id="ARBA00007664"/>
    </source>
</evidence>
<keyword evidence="4" id="KW-1133">Transmembrane helix</keyword>
<dbReference type="Gene3D" id="2.40.10.10">
    <property type="entry name" value="Trypsin-like serine proteases"/>
    <property type="match status" value="1"/>
</dbReference>
<dbReference type="PROSITE" id="PS50240">
    <property type="entry name" value="TRYPSIN_DOM"/>
    <property type="match status" value="1"/>
</dbReference>
<dbReference type="SUPFAM" id="SSF50494">
    <property type="entry name" value="Trypsin-like serine proteases"/>
    <property type="match status" value="1"/>
</dbReference>
<dbReference type="Proteomes" id="UP001138997">
    <property type="component" value="Unassembled WGS sequence"/>
</dbReference>
<dbReference type="RefSeq" id="WP_231447928.1">
    <property type="nucleotide sequence ID" value="NZ_JAJOMB010000020.1"/>
</dbReference>
<feature type="transmembrane region" description="Helical" evidence="4">
    <location>
        <begin position="46"/>
        <end position="67"/>
    </location>
</feature>
<evidence type="ECO:0000259" key="5">
    <source>
        <dbReference type="PROSITE" id="PS50240"/>
    </source>
</evidence>
<dbReference type="EMBL" id="JAJOMB010000020">
    <property type="protein sequence ID" value="MCD5315124.1"/>
    <property type="molecule type" value="Genomic_DNA"/>
</dbReference>
<keyword evidence="2" id="KW-1015">Disulfide bond</keyword>
<dbReference type="InterPro" id="IPR018114">
    <property type="entry name" value="TRYPSIN_HIS"/>
</dbReference>
<dbReference type="PANTHER" id="PTHR24276">
    <property type="entry name" value="POLYSERASE-RELATED"/>
    <property type="match status" value="1"/>
</dbReference>
<keyword evidence="4" id="KW-0812">Transmembrane</keyword>
<gene>
    <name evidence="6" type="ORF">LR394_29885</name>
</gene>
<reference evidence="6" key="1">
    <citation type="submission" date="2021-11" db="EMBL/GenBank/DDBJ databases">
        <title>Streptomyces corallinus and Kineosporia corallina sp. nov., two new coral-derived marine actinobacteria.</title>
        <authorList>
            <person name="Buangrab K."/>
            <person name="Sutthacheep M."/>
            <person name="Yeemin T."/>
            <person name="Harunari E."/>
            <person name="Igarashi Y."/>
            <person name="Sripreechasak P."/>
            <person name="Kanchanasin P."/>
            <person name="Tanasupawat S."/>
            <person name="Phongsopitanun W."/>
        </authorList>
    </citation>
    <scope>NUCLEOTIDE SEQUENCE</scope>
    <source>
        <strain evidence="6">JCM 31032</strain>
    </source>
</reference>
<dbReference type="InterPro" id="IPR001314">
    <property type="entry name" value="Peptidase_S1A"/>
</dbReference>
<dbReference type="PROSITE" id="PS00134">
    <property type="entry name" value="TRYPSIN_HIS"/>
    <property type="match status" value="1"/>
</dbReference>
<feature type="domain" description="Peptidase S1" evidence="5">
    <location>
        <begin position="77"/>
        <end position="294"/>
    </location>
</feature>
<keyword evidence="4" id="KW-0472">Membrane</keyword>
<dbReference type="InterPro" id="IPR043504">
    <property type="entry name" value="Peptidase_S1_PA_chymotrypsin"/>
</dbReference>
<feature type="compositionally biased region" description="Basic and acidic residues" evidence="3">
    <location>
        <begin position="11"/>
        <end position="29"/>
    </location>
</feature>